<dbReference type="SUPFAM" id="SSF160631">
    <property type="entry name" value="SMI1/KNR4-like"/>
    <property type="match status" value="1"/>
</dbReference>
<accession>A0A1M5XGK3</accession>
<name>A0A1M5XGK3_9BACI</name>
<dbReference type="InterPro" id="IPR018958">
    <property type="entry name" value="Knr4/Smi1-like_dom"/>
</dbReference>
<organism evidence="2 3">
    <name type="scientific">Virgibacillus chiguensis</name>
    <dbReference type="NCBI Taxonomy" id="411959"/>
    <lineage>
        <taxon>Bacteria</taxon>
        <taxon>Bacillati</taxon>
        <taxon>Bacillota</taxon>
        <taxon>Bacilli</taxon>
        <taxon>Bacillales</taxon>
        <taxon>Bacillaceae</taxon>
        <taxon>Virgibacillus</taxon>
    </lineage>
</organism>
<dbReference type="Gene3D" id="3.40.1580.10">
    <property type="entry name" value="SMI1/KNR4-like"/>
    <property type="match status" value="1"/>
</dbReference>
<evidence type="ECO:0000259" key="1">
    <source>
        <dbReference type="SMART" id="SM00860"/>
    </source>
</evidence>
<keyword evidence="3" id="KW-1185">Reference proteome</keyword>
<evidence type="ECO:0000313" key="3">
    <source>
        <dbReference type="Proteomes" id="UP000184079"/>
    </source>
</evidence>
<dbReference type="Pfam" id="PF09346">
    <property type="entry name" value="SMI1_KNR4"/>
    <property type="match status" value="1"/>
</dbReference>
<dbReference type="OrthoDB" id="2220259at2"/>
<protein>
    <submittedName>
        <fullName evidence="2">SMI1-KNR4 cell-wall</fullName>
    </submittedName>
</protein>
<feature type="domain" description="Knr4/Smi1-like" evidence="1">
    <location>
        <begin position="8"/>
        <end position="143"/>
    </location>
</feature>
<dbReference type="Proteomes" id="UP000184079">
    <property type="component" value="Unassembled WGS sequence"/>
</dbReference>
<sequence>MNINPFKGATEELISNFEIRIGFSLPTDYKQFLLRYNGGTSKKRYSTFFVKELNQIIQLDVLYGIGVDDETFDLETWYDEFADDLLFNSLVIGDDPGSGLIVLIADNEHDGIYYWDHSFYFDKSNENANTYKIANSFEEFLNQLDIPR</sequence>
<evidence type="ECO:0000313" key="2">
    <source>
        <dbReference type="EMBL" id="SHH98634.1"/>
    </source>
</evidence>
<proteinExistence type="predicted"/>
<dbReference type="InterPro" id="IPR037883">
    <property type="entry name" value="Knr4/Smi1-like_sf"/>
</dbReference>
<dbReference type="EMBL" id="FQXD01000026">
    <property type="protein sequence ID" value="SHH98634.1"/>
    <property type="molecule type" value="Genomic_DNA"/>
</dbReference>
<reference evidence="3" key="1">
    <citation type="submission" date="2016-11" db="EMBL/GenBank/DDBJ databases">
        <authorList>
            <person name="Varghese N."/>
            <person name="Submissions S."/>
        </authorList>
    </citation>
    <scope>NUCLEOTIDE SEQUENCE [LARGE SCALE GENOMIC DNA]</scope>
    <source>
        <strain evidence="3">CGMCC 1.6496</strain>
    </source>
</reference>
<dbReference type="SMART" id="SM00860">
    <property type="entry name" value="SMI1_KNR4"/>
    <property type="match status" value="1"/>
</dbReference>
<gene>
    <name evidence="2" type="ORF">SAMN05421807_12612</name>
</gene>
<dbReference type="RefSeq" id="WP_073013168.1">
    <property type="nucleotide sequence ID" value="NZ_FQXD01000026.1"/>
</dbReference>
<dbReference type="AlphaFoldDB" id="A0A1M5XGK3"/>